<name>A0ABV1SBE1_9RHOB</name>
<dbReference type="SUPFAM" id="SSF46785">
    <property type="entry name" value="Winged helix' DNA-binding domain"/>
    <property type="match status" value="1"/>
</dbReference>
<dbReference type="InterPro" id="IPR005119">
    <property type="entry name" value="LysR_subst-bd"/>
</dbReference>
<keyword evidence="7" id="KW-1185">Reference proteome</keyword>
<proteinExistence type="inferred from homology"/>
<evidence type="ECO:0000313" key="7">
    <source>
        <dbReference type="Proteomes" id="UP001438953"/>
    </source>
</evidence>
<reference evidence="6 7" key="2">
    <citation type="submission" date="2024-06" db="EMBL/GenBank/DDBJ databases">
        <title>Thioclava kandeliae sp. nov. from a rhizosphere soil sample of Kandelia candel in a mangrove.</title>
        <authorList>
            <person name="Mu T."/>
        </authorList>
    </citation>
    <scope>NUCLEOTIDE SEQUENCE [LARGE SCALE GENOMIC DNA]</scope>
    <source>
        <strain evidence="6 7">CPCC 100088</strain>
    </source>
</reference>
<feature type="domain" description="HTH lysR-type" evidence="5">
    <location>
        <begin position="1"/>
        <end position="59"/>
    </location>
</feature>
<evidence type="ECO:0000256" key="2">
    <source>
        <dbReference type="ARBA" id="ARBA00023015"/>
    </source>
</evidence>
<dbReference type="InterPro" id="IPR058163">
    <property type="entry name" value="LysR-type_TF_proteobact-type"/>
</dbReference>
<reference evidence="6 7" key="1">
    <citation type="submission" date="2024-01" db="EMBL/GenBank/DDBJ databases">
        <authorList>
            <person name="Deng Y."/>
            <person name="Su J."/>
        </authorList>
    </citation>
    <scope>NUCLEOTIDE SEQUENCE [LARGE SCALE GENOMIC DNA]</scope>
    <source>
        <strain evidence="6 7">CPCC 100088</strain>
    </source>
</reference>
<dbReference type="RefSeq" id="WP_339112499.1">
    <property type="nucleotide sequence ID" value="NZ_JAYWLC010000001.1"/>
</dbReference>
<evidence type="ECO:0000256" key="4">
    <source>
        <dbReference type="ARBA" id="ARBA00023163"/>
    </source>
</evidence>
<organism evidence="6 7">
    <name type="scientific">Thioclava kandeliae</name>
    <dbReference type="NCBI Taxonomy" id="3070818"/>
    <lineage>
        <taxon>Bacteria</taxon>
        <taxon>Pseudomonadati</taxon>
        <taxon>Pseudomonadota</taxon>
        <taxon>Alphaproteobacteria</taxon>
        <taxon>Rhodobacterales</taxon>
        <taxon>Paracoccaceae</taxon>
        <taxon>Thioclava</taxon>
    </lineage>
</organism>
<keyword evidence="4" id="KW-0804">Transcription</keyword>
<gene>
    <name evidence="6" type="ORF">VSX56_00350</name>
</gene>
<dbReference type="InterPro" id="IPR000847">
    <property type="entry name" value="LysR_HTH_N"/>
</dbReference>
<sequence length="314" mass="34170">MRDQRDLRYFIAAARHGGFRGAARATSTSASSISEAVIRLEERLGVRLFNRTTRSVALTQAGETLLARLVPALEEVDAALEATSALGKGPRGLLRLNVPGAVTRTILPPILERFLAAHPDITLELIANDGFVDVLASGADAGIRYEEALSQDMIAVPIGPRSQRFAAAAAPNYLERRGHPRHPHDLLSHDCIRTRFPGGALGIWEFEKAGGVVKIDPPARMTVSTQAVDMAISATVAGLGILMTFDGWLEPLLEDGRLLPVLEDWWPTFSGPFLYYPGRRHMPPPLRAFVDFVKAEQADERAEGRSRSQGIGPL</sequence>
<dbReference type="Pfam" id="PF03466">
    <property type="entry name" value="LysR_substrate"/>
    <property type="match status" value="1"/>
</dbReference>
<dbReference type="PANTHER" id="PTHR30537">
    <property type="entry name" value="HTH-TYPE TRANSCRIPTIONAL REGULATOR"/>
    <property type="match status" value="1"/>
</dbReference>
<dbReference type="Gene3D" id="3.40.190.290">
    <property type="match status" value="1"/>
</dbReference>
<dbReference type="InterPro" id="IPR036388">
    <property type="entry name" value="WH-like_DNA-bd_sf"/>
</dbReference>
<comment type="similarity">
    <text evidence="1">Belongs to the LysR transcriptional regulatory family.</text>
</comment>
<evidence type="ECO:0000259" key="5">
    <source>
        <dbReference type="PROSITE" id="PS50931"/>
    </source>
</evidence>
<dbReference type="SUPFAM" id="SSF53850">
    <property type="entry name" value="Periplasmic binding protein-like II"/>
    <property type="match status" value="1"/>
</dbReference>
<keyword evidence="2" id="KW-0805">Transcription regulation</keyword>
<comment type="caution">
    <text evidence="6">The sequence shown here is derived from an EMBL/GenBank/DDBJ whole genome shotgun (WGS) entry which is preliminary data.</text>
</comment>
<dbReference type="CDD" id="cd08474">
    <property type="entry name" value="PBP2_CrgA_like_5"/>
    <property type="match status" value="1"/>
</dbReference>
<dbReference type="PANTHER" id="PTHR30537:SF5">
    <property type="entry name" value="HTH-TYPE TRANSCRIPTIONAL ACTIVATOR TTDR-RELATED"/>
    <property type="match status" value="1"/>
</dbReference>
<evidence type="ECO:0000313" key="6">
    <source>
        <dbReference type="EMBL" id="MER5170209.1"/>
    </source>
</evidence>
<evidence type="ECO:0000256" key="1">
    <source>
        <dbReference type="ARBA" id="ARBA00009437"/>
    </source>
</evidence>
<protein>
    <submittedName>
        <fullName evidence="6">LysR substrate-binding domain-containing protein</fullName>
    </submittedName>
</protein>
<keyword evidence="3" id="KW-0238">DNA-binding</keyword>
<accession>A0ABV1SBE1</accession>
<dbReference type="Gene3D" id="1.10.10.10">
    <property type="entry name" value="Winged helix-like DNA-binding domain superfamily/Winged helix DNA-binding domain"/>
    <property type="match status" value="1"/>
</dbReference>
<dbReference type="Proteomes" id="UP001438953">
    <property type="component" value="Unassembled WGS sequence"/>
</dbReference>
<dbReference type="EMBL" id="JAYWLC010000001">
    <property type="protein sequence ID" value="MER5170209.1"/>
    <property type="molecule type" value="Genomic_DNA"/>
</dbReference>
<dbReference type="InterPro" id="IPR036390">
    <property type="entry name" value="WH_DNA-bd_sf"/>
</dbReference>
<dbReference type="Pfam" id="PF00126">
    <property type="entry name" value="HTH_1"/>
    <property type="match status" value="1"/>
</dbReference>
<evidence type="ECO:0000256" key="3">
    <source>
        <dbReference type="ARBA" id="ARBA00023125"/>
    </source>
</evidence>
<dbReference type="PROSITE" id="PS50931">
    <property type="entry name" value="HTH_LYSR"/>
    <property type="match status" value="1"/>
</dbReference>